<dbReference type="Pfam" id="PF14742">
    <property type="entry name" value="GDE_N_bis"/>
    <property type="match status" value="1"/>
</dbReference>
<sequence length="742" mass="81966">MIRDRTGTARRNGTADGVEATMGVVRDARVRPALLYLASGWSTLVTDVHGRINGVNPQGFFAHNTRLLCRERITVDGREPVSFHTVNVGAHAQLSYVELSDGEKLPSEACYLTIERFLGEGLRTRLALHSWAEGPRQVRVGVQFETDFADTQEAVRGWQQRQVPVRREWSQPSQELRLVYGHPDPDHPDLDRAVAIRVESPVPVEHTGPDSVEAILTVQPNGSTFIDLVAEPVFDGHRMTAPQASYAETHDDAGRARTVLAGEFARLHSSNRDVTTAWATAVDDLATMPLGDQPGPAAPFAGVPFYQQFFGRDTLTISWQSLLAGPTMLRDSLRLNAARIGRRVDDWHDEEPGKLMHEARHGPLSALGLDPLGAYYGDWATPLDFLVFLGQYLAWTGDHATVRELRPTAHGVLDWLSRDADRDGDGFLEYRRRSPGGVKNQGWKDSETAIVDEHGRVVENPIATSELQGYHYAALRHAAVTLAFIGERGRAAGLLARAARLRRRFHPAYWMPDHHSYAQALGPDRRQVRSVSSNDGHLLASGIVPPRYAHALARRLFADDMFSGWGVRTLSADHPAYNPFSYHRGTVWPVDAGTTALGLARYGCVDQLHRLAEATFSAAGLFEGHRLPEAMSGLPRDPAHPHPGVHPQACSPQGWSASAIVAIVQALLALRPVAPLRTILVDPHLPDWLPDLELHGVRVGEATFDLAVLRRRNGRIIVRTRGDRITVIRQPTMQSRLSRRGG</sequence>
<dbReference type="InterPro" id="IPR008928">
    <property type="entry name" value="6-hairpin_glycosidase_sf"/>
</dbReference>
<name>A0ABP9SLS4_9ACTN</name>
<evidence type="ECO:0000313" key="3">
    <source>
        <dbReference type="EMBL" id="GAA5197712.1"/>
    </source>
</evidence>
<dbReference type="Proteomes" id="UP001501570">
    <property type="component" value="Unassembled WGS sequence"/>
</dbReference>
<reference evidence="4" key="1">
    <citation type="journal article" date="2019" name="Int. J. Syst. Evol. Microbiol.">
        <title>The Global Catalogue of Microorganisms (GCM) 10K type strain sequencing project: providing services to taxonomists for standard genome sequencing and annotation.</title>
        <authorList>
            <consortium name="The Broad Institute Genomics Platform"/>
            <consortium name="The Broad Institute Genome Sequencing Center for Infectious Disease"/>
            <person name="Wu L."/>
            <person name="Ma J."/>
        </authorList>
    </citation>
    <scope>NUCLEOTIDE SEQUENCE [LARGE SCALE GENOMIC DNA]</scope>
    <source>
        <strain evidence="4">JCM 18304</strain>
    </source>
</reference>
<dbReference type="EMBL" id="BAABJQ010000030">
    <property type="protein sequence ID" value="GAA5197712.1"/>
    <property type="molecule type" value="Genomic_DNA"/>
</dbReference>
<comment type="caution">
    <text evidence="3">The sequence shown here is derived from an EMBL/GenBank/DDBJ whole genome shotgun (WGS) entry which is preliminary data.</text>
</comment>
<dbReference type="RefSeq" id="WP_345636986.1">
    <property type="nucleotide sequence ID" value="NZ_BAABJQ010000030.1"/>
</dbReference>
<dbReference type="InterPro" id="IPR012341">
    <property type="entry name" value="6hp_glycosidase-like_sf"/>
</dbReference>
<gene>
    <name evidence="3" type="ORF">GCM10023322_69550</name>
</gene>
<feature type="domain" description="Mannosylglycerate hydrolase MGH1-like glycoside hydrolase" evidence="2">
    <location>
        <begin position="454"/>
        <end position="619"/>
    </location>
</feature>
<keyword evidence="4" id="KW-1185">Reference proteome</keyword>
<organism evidence="3 4">
    <name type="scientific">Rugosimonospora acidiphila</name>
    <dbReference type="NCBI Taxonomy" id="556531"/>
    <lineage>
        <taxon>Bacteria</taxon>
        <taxon>Bacillati</taxon>
        <taxon>Actinomycetota</taxon>
        <taxon>Actinomycetes</taxon>
        <taxon>Micromonosporales</taxon>
        <taxon>Micromonosporaceae</taxon>
        <taxon>Rugosimonospora</taxon>
    </lineage>
</organism>
<feature type="domain" description="Putative glycogen debranching enzyme N-terminal" evidence="1">
    <location>
        <begin position="39"/>
        <end position="223"/>
    </location>
</feature>
<evidence type="ECO:0000259" key="1">
    <source>
        <dbReference type="Pfam" id="PF14742"/>
    </source>
</evidence>
<dbReference type="SUPFAM" id="SSF48208">
    <property type="entry name" value="Six-hairpin glycosidases"/>
    <property type="match status" value="1"/>
</dbReference>
<dbReference type="InterPro" id="IPR054491">
    <property type="entry name" value="MGH1-like_GH"/>
</dbReference>
<evidence type="ECO:0000259" key="2">
    <source>
        <dbReference type="Pfam" id="PF22422"/>
    </source>
</evidence>
<protein>
    <submittedName>
        <fullName evidence="3">Glycogen debranching N-terminal domain-containing protein</fullName>
    </submittedName>
</protein>
<dbReference type="InterPro" id="IPR032856">
    <property type="entry name" value="GDE_N_bis"/>
</dbReference>
<evidence type="ECO:0000313" key="4">
    <source>
        <dbReference type="Proteomes" id="UP001501570"/>
    </source>
</evidence>
<proteinExistence type="predicted"/>
<dbReference type="Gene3D" id="1.50.10.10">
    <property type="match status" value="1"/>
</dbReference>
<dbReference type="Pfam" id="PF22422">
    <property type="entry name" value="MGH1-like_GH"/>
    <property type="match status" value="1"/>
</dbReference>
<accession>A0ABP9SLS4</accession>